<name>A0ABW2U6T7_9BACT</name>
<dbReference type="RefSeq" id="WP_380204673.1">
    <property type="nucleotide sequence ID" value="NZ_JBHTEK010000001.1"/>
</dbReference>
<organism evidence="1 2">
    <name type="scientific">Hymenobacter humi</name>
    <dbReference type="NCBI Taxonomy" id="1411620"/>
    <lineage>
        <taxon>Bacteria</taxon>
        <taxon>Pseudomonadati</taxon>
        <taxon>Bacteroidota</taxon>
        <taxon>Cytophagia</taxon>
        <taxon>Cytophagales</taxon>
        <taxon>Hymenobacteraceae</taxon>
        <taxon>Hymenobacter</taxon>
    </lineage>
</organism>
<reference evidence="2" key="1">
    <citation type="journal article" date="2019" name="Int. J. Syst. Evol. Microbiol.">
        <title>The Global Catalogue of Microorganisms (GCM) 10K type strain sequencing project: providing services to taxonomists for standard genome sequencing and annotation.</title>
        <authorList>
            <consortium name="The Broad Institute Genomics Platform"/>
            <consortium name="The Broad Institute Genome Sequencing Center for Infectious Disease"/>
            <person name="Wu L."/>
            <person name="Ma J."/>
        </authorList>
    </citation>
    <scope>NUCLEOTIDE SEQUENCE [LARGE SCALE GENOMIC DNA]</scope>
    <source>
        <strain evidence="2">JCM 19635</strain>
    </source>
</reference>
<proteinExistence type="predicted"/>
<evidence type="ECO:0000313" key="1">
    <source>
        <dbReference type="EMBL" id="MFC7669155.1"/>
    </source>
</evidence>
<keyword evidence="2" id="KW-1185">Reference proteome</keyword>
<evidence type="ECO:0000313" key="2">
    <source>
        <dbReference type="Proteomes" id="UP001596513"/>
    </source>
</evidence>
<gene>
    <name evidence="1" type="ORF">ACFQT0_18705</name>
</gene>
<accession>A0ABW2U6T7</accession>
<dbReference type="Proteomes" id="UP001596513">
    <property type="component" value="Unassembled WGS sequence"/>
</dbReference>
<comment type="caution">
    <text evidence="1">The sequence shown here is derived from an EMBL/GenBank/DDBJ whole genome shotgun (WGS) entry which is preliminary data.</text>
</comment>
<dbReference type="Gene3D" id="1.25.40.390">
    <property type="match status" value="1"/>
</dbReference>
<protein>
    <submittedName>
        <fullName evidence="1">Uncharacterized protein</fullName>
    </submittedName>
</protein>
<dbReference type="EMBL" id="JBHTEK010000001">
    <property type="protein sequence ID" value="MFC7669155.1"/>
    <property type="molecule type" value="Genomic_DNA"/>
</dbReference>
<sequence length="111" mass="11647">MTPDKVYVGLAGYKQVLAKLYGGFALTGPTGPGSGDIGGIDAGTSDYIRQFWSAQELTTDEAVIAWNDPGVQEWHNMNWDATDPCCAASTAGFTTKLPSATSLSAKPPMTS</sequence>